<organism evidence="3 4">
    <name type="scientific">Helianthus annuus</name>
    <name type="common">Common sunflower</name>
    <dbReference type="NCBI Taxonomy" id="4232"/>
    <lineage>
        <taxon>Eukaryota</taxon>
        <taxon>Viridiplantae</taxon>
        <taxon>Streptophyta</taxon>
        <taxon>Embryophyta</taxon>
        <taxon>Tracheophyta</taxon>
        <taxon>Spermatophyta</taxon>
        <taxon>Magnoliopsida</taxon>
        <taxon>eudicotyledons</taxon>
        <taxon>Gunneridae</taxon>
        <taxon>Pentapetalae</taxon>
        <taxon>asterids</taxon>
        <taxon>campanulids</taxon>
        <taxon>Asterales</taxon>
        <taxon>Asteraceae</taxon>
        <taxon>Asteroideae</taxon>
        <taxon>Heliantheae alliance</taxon>
        <taxon>Heliantheae</taxon>
        <taxon>Helianthus</taxon>
    </lineage>
</organism>
<feature type="region of interest" description="Disordered" evidence="1">
    <location>
        <begin position="1"/>
        <end position="69"/>
    </location>
</feature>
<evidence type="ECO:0000256" key="1">
    <source>
        <dbReference type="SAM" id="MobiDB-lite"/>
    </source>
</evidence>
<dbReference type="OrthoDB" id="1423981at2759"/>
<dbReference type="Gramene" id="mRNA:HanXRQr2_Chr04g0188401">
    <property type="protein sequence ID" value="mRNA:HanXRQr2_Chr04g0188401"/>
    <property type="gene ID" value="HanXRQr2_Chr04g0188401"/>
</dbReference>
<keyword evidence="4" id="KW-1185">Reference proteome</keyword>
<dbReference type="EMBL" id="CM007893">
    <property type="protein sequence ID" value="OTG29753.1"/>
    <property type="molecule type" value="Genomic_DNA"/>
</dbReference>
<sequence>MEAKKQATSSSSSSSLATDLFGPKDSSSSSSSALFDSMFPPPSKAYKREDISYEQPKKNYESTPKRDCLDKEDKCQNSKMIDLSAYYEQEVSQPCTLSSSLHYGGQDIYINPHTTKNTPGPGQYSTQNYSNNIGEDDGFATRGNWWQGSLYY</sequence>
<protein>
    <submittedName>
        <fullName evidence="3">Uncharacterized protein</fullName>
    </submittedName>
</protein>
<gene>
    <name evidence="3" type="ORF">HannXRQ_Chr04g0125661</name>
    <name evidence="2" type="ORF">HanXRQr2_Chr04g0188401</name>
</gene>
<dbReference type="Proteomes" id="UP000215914">
    <property type="component" value="Chromosome 4"/>
</dbReference>
<evidence type="ECO:0000313" key="3">
    <source>
        <dbReference type="EMBL" id="OTG29753.1"/>
    </source>
</evidence>
<dbReference type="PANTHER" id="PTHR33738">
    <property type="entry name" value="EMB|CAB82975.1"/>
    <property type="match status" value="1"/>
</dbReference>
<evidence type="ECO:0000313" key="4">
    <source>
        <dbReference type="Proteomes" id="UP000215914"/>
    </source>
</evidence>
<dbReference type="InParanoid" id="A0A251V3C3"/>
<reference evidence="2" key="3">
    <citation type="submission" date="2020-06" db="EMBL/GenBank/DDBJ databases">
        <title>Helianthus annuus Genome sequencing and assembly Release 2.</title>
        <authorList>
            <person name="Gouzy J."/>
            <person name="Langlade N."/>
            <person name="Munos S."/>
        </authorList>
    </citation>
    <scope>NUCLEOTIDE SEQUENCE</scope>
    <source>
        <tissue evidence="2">Leaves</tissue>
    </source>
</reference>
<accession>A0A251V3C3</accession>
<proteinExistence type="predicted"/>
<evidence type="ECO:0000313" key="2">
    <source>
        <dbReference type="EMBL" id="KAF5812058.1"/>
    </source>
</evidence>
<dbReference type="EMBL" id="MNCJ02000319">
    <property type="protein sequence ID" value="KAF5812058.1"/>
    <property type="molecule type" value="Genomic_DNA"/>
</dbReference>
<feature type="compositionally biased region" description="Basic and acidic residues" evidence="1">
    <location>
        <begin position="46"/>
        <end position="69"/>
    </location>
</feature>
<name>A0A251V3C3_HELAN</name>
<dbReference type="AlphaFoldDB" id="A0A251V3C3"/>
<dbReference type="OMA" id="CSANKER"/>
<reference evidence="3" key="2">
    <citation type="submission" date="2017-02" db="EMBL/GenBank/DDBJ databases">
        <title>Sunflower complete genome.</title>
        <authorList>
            <person name="Langlade N."/>
            <person name="Munos S."/>
        </authorList>
    </citation>
    <scope>NUCLEOTIDE SEQUENCE [LARGE SCALE GENOMIC DNA]</scope>
    <source>
        <tissue evidence="3">Leaves</tissue>
    </source>
</reference>
<dbReference type="FunCoup" id="A0A251V3C3">
    <property type="interactions" value="94"/>
</dbReference>
<dbReference type="PANTHER" id="PTHR33738:SF1">
    <property type="entry name" value="PLANT_T7H20-70 PROTEIN"/>
    <property type="match status" value="1"/>
</dbReference>
<reference evidence="2 4" key="1">
    <citation type="journal article" date="2017" name="Nature">
        <title>The sunflower genome provides insights into oil metabolism, flowering and Asterid evolution.</title>
        <authorList>
            <person name="Badouin H."/>
            <person name="Gouzy J."/>
            <person name="Grassa C.J."/>
            <person name="Murat F."/>
            <person name="Staton S.E."/>
            <person name="Cottret L."/>
            <person name="Lelandais-Briere C."/>
            <person name="Owens G.L."/>
            <person name="Carrere S."/>
            <person name="Mayjonade B."/>
            <person name="Legrand L."/>
            <person name="Gill N."/>
            <person name="Kane N.C."/>
            <person name="Bowers J.E."/>
            <person name="Hubner S."/>
            <person name="Bellec A."/>
            <person name="Berard A."/>
            <person name="Berges H."/>
            <person name="Blanchet N."/>
            <person name="Boniface M.C."/>
            <person name="Brunel D."/>
            <person name="Catrice O."/>
            <person name="Chaidir N."/>
            <person name="Claudel C."/>
            <person name="Donnadieu C."/>
            <person name="Faraut T."/>
            <person name="Fievet G."/>
            <person name="Helmstetter N."/>
            <person name="King M."/>
            <person name="Knapp S.J."/>
            <person name="Lai Z."/>
            <person name="Le Paslier M.C."/>
            <person name="Lippi Y."/>
            <person name="Lorenzon L."/>
            <person name="Mandel J.R."/>
            <person name="Marage G."/>
            <person name="Marchand G."/>
            <person name="Marquand E."/>
            <person name="Bret-Mestries E."/>
            <person name="Morien E."/>
            <person name="Nambeesan S."/>
            <person name="Nguyen T."/>
            <person name="Pegot-Espagnet P."/>
            <person name="Pouilly N."/>
            <person name="Raftis F."/>
            <person name="Sallet E."/>
            <person name="Schiex T."/>
            <person name="Thomas J."/>
            <person name="Vandecasteele C."/>
            <person name="Vares D."/>
            <person name="Vear F."/>
            <person name="Vautrin S."/>
            <person name="Crespi M."/>
            <person name="Mangin B."/>
            <person name="Burke J.M."/>
            <person name="Salse J."/>
            <person name="Munos S."/>
            <person name="Vincourt P."/>
            <person name="Rieseberg L.H."/>
            <person name="Langlade N.B."/>
        </authorList>
    </citation>
    <scope>NUCLEOTIDE SEQUENCE [LARGE SCALE GENOMIC DNA]</scope>
    <source>
        <strain evidence="4">cv. SF193</strain>
        <tissue evidence="2">Leaves</tissue>
    </source>
</reference>